<protein>
    <submittedName>
        <fullName evidence="3">Amino acid ABC transporter substrate-binding protein (PAAT family)</fullName>
    </submittedName>
</protein>
<evidence type="ECO:0000313" key="4">
    <source>
        <dbReference type="Proteomes" id="UP000295357"/>
    </source>
</evidence>
<dbReference type="EMBL" id="SNXE01000002">
    <property type="protein sequence ID" value="TDP11821.1"/>
    <property type="molecule type" value="Genomic_DNA"/>
</dbReference>
<keyword evidence="1" id="KW-0732">Signal</keyword>
<organism evidence="3 4">
    <name type="scientific">Roseateles asaccharophilus</name>
    <dbReference type="NCBI Taxonomy" id="582607"/>
    <lineage>
        <taxon>Bacteria</taxon>
        <taxon>Pseudomonadati</taxon>
        <taxon>Pseudomonadota</taxon>
        <taxon>Betaproteobacteria</taxon>
        <taxon>Burkholderiales</taxon>
        <taxon>Sphaerotilaceae</taxon>
        <taxon>Roseateles</taxon>
    </lineage>
</organism>
<feature type="domain" description="Solute-binding protein family 3/N-terminal" evidence="2">
    <location>
        <begin position="16"/>
        <end position="243"/>
    </location>
</feature>
<reference evidence="3 4" key="1">
    <citation type="submission" date="2019-03" db="EMBL/GenBank/DDBJ databases">
        <title>Genomic Encyclopedia of Type Strains, Phase IV (KMG-IV): sequencing the most valuable type-strain genomes for metagenomic binning, comparative biology and taxonomic classification.</title>
        <authorList>
            <person name="Goeker M."/>
        </authorList>
    </citation>
    <scope>NUCLEOTIDE SEQUENCE [LARGE SCALE GENOMIC DNA]</scope>
    <source>
        <strain evidence="3 4">DSM 25082</strain>
    </source>
</reference>
<dbReference type="Gene3D" id="3.40.190.10">
    <property type="entry name" value="Periplasmic binding protein-like II"/>
    <property type="match status" value="2"/>
</dbReference>
<dbReference type="PANTHER" id="PTHR35936">
    <property type="entry name" value="MEMBRANE-BOUND LYTIC MUREIN TRANSGLYCOSYLASE F"/>
    <property type="match status" value="1"/>
</dbReference>
<evidence type="ECO:0000256" key="1">
    <source>
        <dbReference type="ARBA" id="ARBA00022729"/>
    </source>
</evidence>
<dbReference type="PANTHER" id="PTHR35936:SF25">
    <property type="entry name" value="ABC TRANSPORTER SUBSTRATE-BINDING PROTEIN"/>
    <property type="match status" value="1"/>
</dbReference>
<dbReference type="Proteomes" id="UP000295357">
    <property type="component" value="Unassembled WGS sequence"/>
</dbReference>
<dbReference type="SMART" id="SM00062">
    <property type="entry name" value="PBPb"/>
    <property type="match status" value="1"/>
</dbReference>
<gene>
    <name evidence="3" type="ORF">DFR39_102201</name>
</gene>
<evidence type="ECO:0000259" key="2">
    <source>
        <dbReference type="SMART" id="SM00062"/>
    </source>
</evidence>
<dbReference type="Pfam" id="PF00497">
    <property type="entry name" value="SBP_bac_3"/>
    <property type="match status" value="1"/>
</dbReference>
<keyword evidence="4" id="KW-1185">Reference proteome</keyword>
<accession>A0A4R6N8D6</accession>
<dbReference type="AlphaFoldDB" id="A0A4R6N8D6"/>
<sequence length="243" mass="26550">MLVLLSLFGLAHAQTRLSVAGDVAFPPYSYLVEGQPAGIDVDILLELSRRTGIEFDIQLMPFKRVIETLRDGRVDAAMAVLRSAEREGFAIFTGVLHNSTYALFVAQGSSLSFEGLESLRGRQIGKVRGFLMGEAFDAEVAAGQIKLSETATAEQSLRMLLAGRVDAISGQVVVTRYIARELGLADRISALPRPLLPDRPSFLVLSRQAPVPDKEALAQRLKQALDAMHKDGSVQRIEARYAR</sequence>
<dbReference type="RefSeq" id="WP_211343812.1">
    <property type="nucleotide sequence ID" value="NZ_JAUFPJ010000002.1"/>
</dbReference>
<name>A0A4R6N8D6_9BURK</name>
<dbReference type="SUPFAM" id="SSF53850">
    <property type="entry name" value="Periplasmic binding protein-like II"/>
    <property type="match status" value="1"/>
</dbReference>
<proteinExistence type="predicted"/>
<comment type="caution">
    <text evidence="3">The sequence shown here is derived from an EMBL/GenBank/DDBJ whole genome shotgun (WGS) entry which is preliminary data.</text>
</comment>
<evidence type="ECO:0000313" key="3">
    <source>
        <dbReference type="EMBL" id="TDP11821.1"/>
    </source>
</evidence>
<dbReference type="InterPro" id="IPR001638">
    <property type="entry name" value="Solute-binding_3/MltF_N"/>
</dbReference>